<evidence type="ECO:0000259" key="8">
    <source>
        <dbReference type="Pfam" id="PF00171"/>
    </source>
</evidence>
<protein>
    <recommendedName>
        <fullName evidence="4">Aldehyde dehydrogenase</fullName>
    </recommendedName>
</protein>
<dbReference type="InterPro" id="IPR016163">
    <property type="entry name" value="Ald_DH_C"/>
</dbReference>
<evidence type="ECO:0000313" key="10">
    <source>
        <dbReference type="Proteomes" id="UP000509367"/>
    </source>
</evidence>
<dbReference type="GO" id="GO:0005737">
    <property type="term" value="C:cytoplasm"/>
    <property type="evidence" value="ECO:0007669"/>
    <property type="project" value="TreeGrafter"/>
</dbReference>
<evidence type="ECO:0000313" key="9">
    <source>
        <dbReference type="EMBL" id="QKV18471.1"/>
    </source>
</evidence>
<dbReference type="CDD" id="cd07136">
    <property type="entry name" value="ALDH_YwdH-P39616"/>
    <property type="match status" value="1"/>
</dbReference>
<dbReference type="Pfam" id="PF00171">
    <property type="entry name" value="Aldedh"/>
    <property type="match status" value="1"/>
</dbReference>
<evidence type="ECO:0000256" key="2">
    <source>
        <dbReference type="ARBA" id="ARBA00023002"/>
    </source>
</evidence>
<dbReference type="InterPro" id="IPR016160">
    <property type="entry name" value="Ald_DH_CS_CYS"/>
</dbReference>
<evidence type="ECO:0000256" key="5">
    <source>
        <dbReference type="PIRSR" id="PIRSR036492-1"/>
    </source>
</evidence>
<dbReference type="EMBL" id="CP054836">
    <property type="protein sequence ID" value="QKV18471.1"/>
    <property type="molecule type" value="Genomic_DNA"/>
</dbReference>
<keyword evidence="2 4" id="KW-0560">Oxidoreductase</keyword>
<accession>A0A6N1VBS7</accession>
<dbReference type="Gene3D" id="3.40.309.10">
    <property type="entry name" value="Aldehyde Dehydrogenase, Chain A, domain 2"/>
    <property type="match status" value="1"/>
</dbReference>
<dbReference type="InterPro" id="IPR015590">
    <property type="entry name" value="Aldehyde_DH_dom"/>
</dbReference>
<name>A0A6N1VBS7_9HYPH</name>
<proteinExistence type="inferred from homology"/>
<dbReference type="PIRSF" id="PIRSF036492">
    <property type="entry name" value="ALDH"/>
    <property type="match status" value="1"/>
</dbReference>
<evidence type="ECO:0000256" key="7">
    <source>
        <dbReference type="RuleBase" id="RU003345"/>
    </source>
</evidence>
<dbReference type="PROSITE" id="PS00687">
    <property type="entry name" value="ALDEHYDE_DEHYDR_GLU"/>
    <property type="match status" value="1"/>
</dbReference>
<feature type="active site" evidence="5 6">
    <location>
        <position position="222"/>
    </location>
</feature>
<keyword evidence="10" id="KW-1185">Reference proteome</keyword>
<evidence type="ECO:0000256" key="4">
    <source>
        <dbReference type="PIRNR" id="PIRNR036492"/>
    </source>
</evidence>
<dbReference type="KEGG" id="orm:HTY61_08405"/>
<feature type="active site" evidence="5">
    <location>
        <position position="256"/>
    </location>
</feature>
<comment type="similarity">
    <text evidence="1 4 7">Belongs to the aldehyde dehydrogenase family.</text>
</comment>
<dbReference type="FunFam" id="3.40.605.10:FF:000004">
    <property type="entry name" value="Aldehyde dehydrogenase"/>
    <property type="match status" value="1"/>
</dbReference>
<sequence length="471" mass="51056">MNGNGELTTGRGPVAPEGVAEMQRRFFRTGATRDLEFRRRQLRTLRDLLVQREADILEALRLDLGRPAAEAYTSEIGVVLVEIDTALKRLGRWARPKRVRTPWLLFPGSSRIVPEPYGSVLVIGPWNYPLQLVLAPAVAALAAGNCVVIKPSEHAPATSALIARMIAESFGNEVMTVVEGGVGPTRTLLGQDFDYIFFTGGTGIGRIVMTAAAENLTPVTLELGGKNPCIVAADADIGTAAKRIAWGKYFNAGQTCIAPDFILVERAIEQRFLDALKAAITGFYGSDPAASPDYARIVNEHHFDRLAGFLGRGEIVAGGEADRDRRYIAPTVVTGVTWDDPVMADEIFGPILPVLAWDDLDAELAALQRRPKPLALYVFTRDGNLADRVLETVSSGGAAINDIFAQLLNLDLPFGGVGDSGMGAYHGKAGFDTFSHHRAVVRRSTWPDPALKYPPYGNSLALLKRLMPRIL</sequence>
<organism evidence="9 10">
    <name type="scientific">Oricola thermophila</name>
    <dbReference type="NCBI Taxonomy" id="2742145"/>
    <lineage>
        <taxon>Bacteria</taxon>
        <taxon>Pseudomonadati</taxon>
        <taxon>Pseudomonadota</taxon>
        <taxon>Alphaproteobacteria</taxon>
        <taxon>Hyphomicrobiales</taxon>
        <taxon>Ahrensiaceae</taxon>
        <taxon>Oricola</taxon>
    </lineage>
</organism>
<dbReference type="GO" id="GO:0006081">
    <property type="term" value="P:aldehyde metabolic process"/>
    <property type="evidence" value="ECO:0007669"/>
    <property type="project" value="InterPro"/>
</dbReference>
<dbReference type="GO" id="GO:0004029">
    <property type="term" value="F:aldehyde dehydrogenase (NAD+) activity"/>
    <property type="evidence" value="ECO:0007669"/>
    <property type="project" value="TreeGrafter"/>
</dbReference>
<dbReference type="PANTHER" id="PTHR43570">
    <property type="entry name" value="ALDEHYDE DEHYDROGENASE"/>
    <property type="match status" value="1"/>
</dbReference>
<feature type="domain" description="Aldehyde dehydrogenase" evidence="8">
    <location>
        <begin position="27"/>
        <end position="439"/>
    </location>
</feature>
<dbReference type="PROSITE" id="PS00070">
    <property type="entry name" value="ALDEHYDE_DEHYDR_CYS"/>
    <property type="match status" value="1"/>
</dbReference>
<evidence type="ECO:0000256" key="3">
    <source>
        <dbReference type="ARBA" id="ARBA00023027"/>
    </source>
</evidence>
<dbReference type="InterPro" id="IPR016162">
    <property type="entry name" value="Ald_DH_N"/>
</dbReference>
<dbReference type="FunFam" id="3.40.309.10:FF:000003">
    <property type="entry name" value="Aldehyde dehydrogenase"/>
    <property type="match status" value="1"/>
</dbReference>
<evidence type="ECO:0000256" key="1">
    <source>
        <dbReference type="ARBA" id="ARBA00009986"/>
    </source>
</evidence>
<reference evidence="9 10" key="1">
    <citation type="submission" date="2020-06" db="EMBL/GenBank/DDBJ databases">
        <title>Oricola thermophila sp. nov. isolated from a tidal sediments.</title>
        <authorList>
            <person name="Kwon K.K."/>
            <person name="Yang S.-H."/>
            <person name="Park M.-J."/>
        </authorList>
    </citation>
    <scope>NUCLEOTIDE SEQUENCE [LARGE SCALE GENOMIC DNA]</scope>
    <source>
        <strain evidence="9 10">MEBiC13590</strain>
    </source>
</reference>
<dbReference type="Proteomes" id="UP000509367">
    <property type="component" value="Chromosome"/>
</dbReference>
<dbReference type="PANTHER" id="PTHR43570:SF16">
    <property type="entry name" value="ALDEHYDE DEHYDROGENASE TYPE III, ISOFORM Q"/>
    <property type="match status" value="1"/>
</dbReference>
<dbReference type="InterPro" id="IPR016161">
    <property type="entry name" value="Ald_DH/histidinol_DH"/>
</dbReference>
<evidence type="ECO:0000256" key="6">
    <source>
        <dbReference type="PROSITE-ProRule" id="PRU10007"/>
    </source>
</evidence>
<dbReference type="InterPro" id="IPR029510">
    <property type="entry name" value="Ald_DH_CS_GLU"/>
</dbReference>
<dbReference type="AlphaFoldDB" id="A0A6N1VBS7"/>
<gene>
    <name evidence="9" type="ORF">HTY61_08405</name>
</gene>
<dbReference type="Gene3D" id="3.40.605.10">
    <property type="entry name" value="Aldehyde Dehydrogenase, Chain A, domain 1"/>
    <property type="match status" value="1"/>
</dbReference>
<dbReference type="InterPro" id="IPR012394">
    <property type="entry name" value="Aldehyde_DH_NAD(P)"/>
</dbReference>
<dbReference type="SUPFAM" id="SSF53720">
    <property type="entry name" value="ALDH-like"/>
    <property type="match status" value="1"/>
</dbReference>
<keyword evidence="3" id="KW-0520">NAD</keyword>